<evidence type="ECO:0008006" key="3">
    <source>
        <dbReference type="Google" id="ProtNLM"/>
    </source>
</evidence>
<keyword evidence="1" id="KW-0472">Membrane</keyword>
<dbReference type="EMBL" id="BARS01045758">
    <property type="protein sequence ID" value="GAG36222.1"/>
    <property type="molecule type" value="Genomic_DNA"/>
</dbReference>
<dbReference type="InterPro" id="IPR036259">
    <property type="entry name" value="MFS_trans_sf"/>
</dbReference>
<dbReference type="Gene3D" id="1.20.1250.20">
    <property type="entry name" value="MFS general substrate transporter like domains"/>
    <property type="match status" value="1"/>
</dbReference>
<dbReference type="SUPFAM" id="SSF103473">
    <property type="entry name" value="MFS general substrate transporter"/>
    <property type="match status" value="1"/>
</dbReference>
<dbReference type="GO" id="GO:0005886">
    <property type="term" value="C:plasma membrane"/>
    <property type="evidence" value="ECO:0007669"/>
    <property type="project" value="TreeGrafter"/>
</dbReference>
<sequence length="200" mass="21777">PIIFGPAMAGIFLSFIAWRKFYIRNGPKVTLAVSSIGLTIVFIPCLFVQATWQGMIWAFCVGTVMSGVLLSRAVMTGDLVDADEIRTGARREGSYYGAIAAASKLSFVIIGVSTSLILSTIIGYVPGKPEPEFMDIGIRSGMVGFMALYTVILLIFLRMYPLGKAKVEEMSAKVQELHAARVRQLEEEGGKREGDRADNS</sequence>
<gene>
    <name evidence="2" type="ORF">S01H1_68961</name>
</gene>
<dbReference type="Pfam" id="PF13347">
    <property type="entry name" value="MFS_2"/>
    <property type="match status" value="1"/>
</dbReference>
<dbReference type="PANTHER" id="PTHR11328:SF24">
    <property type="entry name" value="MAJOR FACILITATOR SUPERFAMILY (MFS) PROFILE DOMAIN-CONTAINING PROTEIN"/>
    <property type="match status" value="1"/>
</dbReference>
<keyword evidence="1" id="KW-0812">Transmembrane</keyword>
<feature type="transmembrane region" description="Helical" evidence="1">
    <location>
        <begin position="55"/>
        <end position="74"/>
    </location>
</feature>
<dbReference type="InterPro" id="IPR039672">
    <property type="entry name" value="MFS_2"/>
</dbReference>
<accession>X0XLL0</accession>
<protein>
    <recommendedName>
        <fullName evidence="3">Major facilitator superfamily (MFS) profile domain-containing protein</fullName>
    </recommendedName>
</protein>
<feature type="transmembrane region" description="Helical" evidence="1">
    <location>
        <begin position="136"/>
        <end position="157"/>
    </location>
</feature>
<evidence type="ECO:0000256" key="1">
    <source>
        <dbReference type="SAM" id="Phobius"/>
    </source>
</evidence>
<feature type="transmembrane region" description="Helical" evidence="1">
    <location>
        <begin position="6"/>
        <end position="22"/>
    </location>
</feature>
<feature type="transmembrane region" description="Helical" evidence="1">
    <location>
        <begin position="95"/>
        <end position="124"/>
    </location>
</feature>
<evidence type="ECO:0000313" key="2">
    <source>
        <dbReference type="EMBL" id="GAG36222.1"/>
    </source>
</evidence>
<proteinExistence type="predicted"/>
<feature type="non-terminal residue" evidence="2">
    <location>
        <position position="1"/>
    </location>
</feature>
<name>X0XLL0_9ZZZZ</name>
<dbReference type="AlphaFoldDB" id="X0XLL0"/>
<feature type="transmembrane region" description="Helical" evidence="1">
    <location>
        <begin position="29"/>
        <end position="49"/>
    </location>
</feature>
<reference evidence="2" key="1">
    <citation type="journal article" date="2014" name="Front. Microbiol.">
        <title>High frequency of phylogenetically diverse reductive dehalogenase-homologous genes in deep subseafloor sedimentary metagenomes.</title>
        <authorList>
            <person name="Kawai M."/>
            <person name="Futagami T."/>
            <person name="Toyoda A."/>
            <person name="Takaki Y."/>
            <person name="Nishi S."/>
            <person name="Hori S."/>
            <person name="Arai W."/>
            <person name="Tsubouchi T."/>
            <person name="Morono Y."/>
            <person name="Uchiyama I."/>
            <person name="Ito T."/>
            <person name="Fujiyama A."/>
            <person name="Inagaki F."/>
            <person name="Takami H."/>
        </authorList>
    </citation>
    <scope>NUCLEOTIDE SEQUENCE</scope>
    <source>
        <strain evidence="2">Expedition CK06-06</strain>
    </source>
</reference>
<organism evidence="2">
    <name type="scientific">marine sediment metagenome</name>
    <dbReference type="NCBI Taxonomy" id="412755"/>
    <lineage>
        <taxon>unclassified sequences</taxon>
        <taxon>metagenomes</taxon>
        <taxon>ecological metagenomes</taxon>
    </lineage>
</organism>
<dbReference type="GO" id="GO:0015293">
    <property type="term" value="F:symporter activity"/>
    <property type="evidence" value="ECO:0007669"/>
    <property type="project" value="InterPro"/>
</dbReference>
<dbReference type="PANTHER" id="PTHR11328">
    <property type="entry name" value="MAJOR FACILITATOR SUPERFAMILY DOMAIN-CONTAINING PROTEIN"/>
    <property type="match status" value="1"/>
</dbReference>
<comment type="caution">
    <text evidence="2">The sequence shown here is derived from an EMBL/GenBank/DDBJ whole genome shotgun (WGS) entry which is preliminary data.</text>
</comment>
<keyword evidence="1" id="KW-1133">Transmembrane helix</keyword>
<dbReference type="GO" id="GO:0008643">
    <property type="term" value="P:carbohydrate transport"/>
    <property type="evidence" value="ECO:0007669"/>
    <property type="project" value="InterPro"/>
</dbReference>